<protein>
    <submittedName>
        <fullName evidence="1">Uncharacterized protein</fullName>
    </submittedName>
</protein>
<proteinExistence type="predicted"/>
<organism evidence="1 2">
    <name type="scientific">Sphingomonas aurantiaca</name>
    <dbReference type="NCBI Taxonomy" id="185949"/>
    <lineage>
        <taxon>Bacteria</taxon>
        <taxon>Pseudomonadati</taxon>
        <taxon>Pseudomonadota</taxon>
        <taxon>Alphaproteobacteria</taxon>
        <taxon>Sphingomonadales</taxon>
        <taxon>Sphingomonadaceae</taxon>
        <taxon>Sphingomonas</taxon>
    </lineage>
</organism>
<name>A0A5E7Z3Q7_9SPHN</name>
<dbReference type="EMBL" id="CABVLI010000039">
    <property type="protein sequence ID" value="VVT13272.1"/>
    <property type="molecule type" value="Genomic_DNA"/>
</dbReference>
<sequence>MIEAYGVIVHGHAVDHHMVDTGTQDAK</sequence>
<accession>A0A5E7Z3Q7</accession>
<evidence type="ECO:0000313" key="2">
    <source>
        <dbReference type="Proteomes" id="UP000326857"/>
    </source>
</evidence>
<gene>
    <name evidence="1" type="ORF">SPHINGO391_440092</name>
</gene>
<evidence type="ECO:0000313" key="1">
    <source>
        <dbReference type="EMBL" id="VVT13272.1"/>
    </source>
</evidence>
<dbReference type="Proteomes" id="UP000326857">
    <property type="component" value="Unassembled WGS sequence"/>
</dbReference>
<reference evidence="1 2" key="1">
    <citation type="submission" date="2019-09" db="EMBL/GenBank/DDBJ databases">
        <authorList>
            <person name="Dittami M. S."/>
        </authorList>
    </citation>
    <scope>NUCLEOTIDE SEQUENCE [LARGE SCALE GENOMIC DNA]</scope>
    <source>
        <strain evidence="1">SPHINGO391</strain>
    </source>
</reference>
<dbReference type="AlphaFoldDB" id="A0A5E7Z3Q7"/>